<keyword evidence="1" id="KW-1133">Transmembrane helix</keyword>
<dbReference type="InterPro" id="IPR046300">
    <property type="entry name" value="DUF6415"/>
</dbReference>
<sequence>MWLGPACFAQECGEGDVSFTGHGLPLGSEMIFGAFGGLPVRTGIPLRRDSRFAQRSCQITHFARQPSVPTGDFGSLWLVPNRSCVMRLSLVPRGGDIQSVGGSGERGSVTVKRAPQRDHVVAASETVTLVLGEDSPLPESAADVEDLVRRLRGHVAQLGARTPSGTPVLLRAQRLCSDSVPEGYMPSRVYLVELAEATQELVTHVERGDPGSMRPERRRRSWKPRINMLRGAVFAVALACLVWAASVPRT</sequence>
<keyword evidence="1" id="KW-0812">Transmembrane</keyword>
<dbReference type="PATRIC" id="fig|1283301.3.peg.2970"/>
<keyword evidence="3" id="KW-1185">Reference proteome</keyword>
<dbReference type="EMBL" id="AOPY01001396">
    <property type="protein sequence ID" value="EPJ39951.1"/>
    <property type="molecule type" value="Genomic_DNA"/>
</dbReference>
<dbReference type="Pfam" id="PF19979">
    <property type="entry name" value="DUF6415"/>
    <property type="match status" value="1"/>
</dbReference>
<organism evidence="2 3">
    <name type="scientific">Streptomyces afghaniensis 772</name>
    <dbReference type="NCBI Taxonomy" id="1283301"/>
    <lineage>
        <taxon>Bacteria</taxon>
        <taxon>Bacillati</taxon>
        <taxon>Actinomycetota</taxon>
        <taxon>Actinomycetes</taxon>
        <taxon>Kitasatosporales</taxon>
        <taxon>Streptomycetaceae</taxon>
        <taxon>Streptomyces</taxon>
    </lineage>
</organism>
<feature type="transmembrane region" description="Helical" evidence="1">
    <location>
        <begin position="227"/>
        <end position="246"/>
    </location>
</feature>
<comment type="caution">
    <text evidence="2">The sequence shown here is derived from an EMBL/GenBank/DDBJ whole genome shotgun (WGS) entry which is preliminary data.</text>
</comment>
<reference evidence="2 3" key="1">
    <citation type="submission" date="2013-02" db="EMBL/GenBank/DDBJ databases">
        <title>Draft Genome Sequence of Streptomyces afghaniensis, Which Produces Compounds of the Julimycin B-Complex.</title>
        <authorList>
            <person name="Gruening B.A."/>
            <person name="Praeg A."/>
            <person name="Erxleben A."/>
            <person name="Guenther S."/>
            <person name="Fiedler H.-P."/>
            <person name="Goodfellow M."/>
            <person name="Mueller M."/>
        </authorList>
    </citation>
    <scope>NUCLEOTIDE SEQUENCE [LARGE SCALE GENOMIC DNA]</scope>
    <source>
        <strain evidence="2 3">772</strain>
    </source>
</reference>
<dbReference type="HOGENOM" id="CLU_1110866_0_0_11"/>
<evidence type="ECO:0000313" key="2">
    <source>
        <dbReference type="EMBL" id="EPJ39951.1"/>
    </source>
</evidence>
<accession>S4MTG6</accession>
<proteinExistence type="predicted"/>
<evidence type="ECO:0000256" key="1">
    <source>
        <dbReference type="SAM" id="Phobius"/>
    </source>
</evidence>
<name>S4MTG6_9ACTN</name>
<keyword evidence="1" id="KW-0472">Membrane</keyword>
<dbReference type="Proteomes" id="UP000015001">
    <property type="component" value="Unassembled WGS sequence"/>
</dbReference>
<evidence type="ECO:0000313" key="3">
    <source>
        <dbReference type="Proteomes" id="UP000015001"/>
    </source>
</evidence>
<dbReference type="AlphaFoldDB" id="S4MTG6"/>
<gene>
    <name evidence="2" type="ORF">STAFG_3001</name>
</gene>
<protein>
    <submittedName>
        <fullName evidence="2">Uncharacterized protein</fullName>
    </submittedName>
</protein>